<protein>
    <submittedName>
        <fullName evidence="3">WAS/WASL interacting protein family member 2</fullName>
    </submittedName>
</protein>
<dbReference type="EMBL" id="AYCK01016181">
    <property type="status" value="NOT_ANNOTATED_CDS"/>
    <property type="molecule type" value="Genomic_DNA"/>
</dbReference>
<dbReference type="EMBL" id="AYCK01016179">
    <property type="status" value="NOT_ANNOTATED_CDS"/>
    <property type="molecule type" value="Genomic_DNA"/>
</dbReference>
<dbReference type="Pfam" id="PF02205">
    <property type="entry name" value="WH2"/>
    <property type="match status" value="1"/>
</dbReference>
<name>A0A096LXC2_POEFO</name>
<organism evidence="3 4">
    <name type="scientific">Poecilia formosa</name>
    <name type="common">Amazon molly</name>
    <name type="synonym">Limia formosa</name>
    <dbReference type="NCBI Taxonomy" id="48698"/>
    <lineage>
        <taxon>Eukaryota</taxon>
        <taxon>Metazoa</taxon>
        <taxon>Chordata</taxon>
        <taxon>Craniata</taxon>
        <taxon>Vertebrata</taxon>
        <taxon>Euteleostomi</taxon>
        <taxon>Actinopterygii</taxon>
        <taxon>Neopterygii</taxon>
        <taxon>Teleostei</taxon>
        <taxon>Neoteleostei</taxon>
        <taxon>Acanthomorphata</taxon>
        <taxon>Ovalentaria</taxon>
        <taxon>Atherinomorphae</taxon>
        <taxon>Cyprinodontiformes</taxon>
        <taxon>Poeciliidae</taxon>
        <taxon>Poeciliinae</taxon>
        <taxon>Poecilia</taxon>
    </lineage>
</organism>
<feature type="compositionally biased region" description="Polar residues" evidence="1">
    <location>
        <begin position="373"/>
        <end position="382"/>
    </location>
</feature>
<feature type="compositionally biased region" description="Low complexity" evidence="1">
    <location>
        <begin position="92"/>
        <end position="104"/>
    </location>
</feature>
<proteinExistence type="predicted"/>
<feature type="compositionally biased region" description="Pro residues" evidence="1">
    <location>
        <begin position="361"/>
        <end position="370"/>
    </location>
</feature>
<reference evidence="4" key="1">
    <citation type="submission" date="2013-10" db="EMBL/GenBank/DDBJ databases">
        <authorList>
            <person name="Schartl M."/>
            <person name="Warren W."/>
        </authorList>
    </citation>
    <scope>NUCLEOTIDE SEQUENCE [LARGE SCALE GENOMIC DNA]</scope>
    <source>
        <strain evidence="4">female</strain>
    </source>
</reference>
<dbReference type="InterPro" id="IPR003124">
    <property type="entry name" value="WH2_dom"/>
</dbReference>
<feature type="compositionally biased region" description="Low complexity" evidence="1">
    <location>
        <begin position="350"/>
        <end position="360"/>
    </location>
</feature>
<keyword evidence="4" id="KW-1185">Reference proteome</keyword>
<feature type="compositionally biased region" description="Polar residues" evidence="1">
    <location>
        <begin position="114"/>
        <end position="125"/>
    </location>
</feature>
<dbReference type="SMART" id="SM00246">
    <property type="entry name" value="WH2"/>
    <property type="match status" value="1"/>
</dbReference>
<evidence type="ECO:0000313" key="4">
    <source>
        <dbReference type="Proteomes" id="UP000028760"/>
    </source>
</evidence>
<dbReference type="GeneTree" id="ENSGT00940000155557"/>
<evidence type="ECO:0000313" key="3">
    <source>
        <dbReference type="Ensembl" id="ENSPFOP00000023813.1"/>
    </source>
</evidence>
<evidence type="ECO:0000259" key="2">
    <source>
        <dbReference type="PROSITE" id="PS51082"/>
    </source>
</evidence>
<dbReference type="Ensembl" id="ENSPFOT00000027920.1">
    <property type="protein sequence ID" value="ENSPFOP00000023813.1"/>
    <property type="gene ID" value="ENSPFOG00000024468.1"/>
</dbReference>
<dbReference type="GO" id="GO:0003779">
    <property type="term" value="F:actin binding"/>
    <property type="evidence" value="ECO:0007669"/>
    <property type="project" value="InterPro"/>
</dbReference>
<reference evidence="3" key="3">
    <citation type="submission" date="2025-09" db="UniProtKB">
        <authorList>
            <consortium name="Ensembl"/>
        </authorList>
    </citation>
    <scope>IDENTIFICATION</scope>
</reference>
<accession>A0A096LXC2</accession>
<dbReference type="STRING" id="48698.ENSPFOP00000023813"/>
<dbReference type="eggNOG" id="KOG4462">
    <property type="taxonomic scope" value="Eukaryota"/>
</dbReference>
<reference evidence="3" key="2">
    <citation type="submission" date="2025-08" db="UniProtKB">
        <authorList>
            <consortium name="Ensembl"/>
        </authorList>
    </citation>
    <scope>IDENTIFICATION</scope>
</reference>
<feature type="region of interest" description="Disordered" evidence="1">
    <location>
        <begin position="89"/>
        <end position="432"/>
    </location>
</feature>
<feature type="domain" description="WH2" evidence="2">
    <location>
        <begin position="18"/>
        <end position="35"/>
    </location>
</feature>
<dbReference type="CDD" id="cd22077">
    <property type="entry name" value="WH2_WAS_WASL-2_3"/>
    <property type="match status" value="1"/>
</dbReference>
<feature type="compositionally biased region" description="Basic and acidic residues" evidence="1">
    <location>
        <begin position="383"/>
        <end position="407"/>
    </location>
</feature>
<sequence length="432" mass="44655">FPQANTTPPKLNSSEAKGRGALLSDICKGAKLKKVTEVNDRSAPVLDTFKKSNLAAWTTLIISTKVGMGALFQGGVPKLRPVGDGSAFGSVGRSALRPPGSRPAAPRPPSGGSTSPNLANKPSSSDHQRSHRPSLPDISRPAGNSSSSGGMKHSTSAPPPPPPFNKSGRGNAPPTPNQKGPSYNRDKVLPPTPSRGSSSSSSSSSSSNVRSNHSSSKPPSGGSSMPPPPPPYRPSGTANGPSQVDSGGAPELPQRKNSLRKKQTSGGGGQGRNHAPPPPMVPPSSSQQVSRPPPPAREPPGRKTAPQLPPSSSRNGGRDAPPPPPYRGHSTGVSEQHGRVKPLPPPSPSPFLSSSSSRTPAGPPPPPPPFRNGHSTGPSSKSIMDDFESKFNFHPIEDLPPPEEFRPSNRTYPSKSDRGVMRGAPPAPPVGR</sequence>
<dbReference type="Proteomes" id="UP000028760">
    <property type="component" value="Unassembled WGS sequence"/>
</dbReference>
<dbReference type="AlphaFoldDB" id="A0A096LXC2"/>
<feature type="compositionally biased region" description="Low complexity" evidence="1">
    <location>
        <begin position="143"/>
        <end position="156"/>
    </location>
</feature>
<dbReference type="PROSITE" id="PS51082">
    <property type="entry name" value="WH2"/>
    <property type="match status" value="1"/>
</dbReference>
<evidence type="ECO:0000256" key="1">
    <source>
        <dbReference type="SAM" id="MobiDB-lite"/>
    </source>
</evidence>
<dbReference type="OMA" id="NKAMMRG"/>
<feature type="compositionally biased region" description="Low complexity" evidence="1">
    <location>
        <begin position="194"/>
        <end position="224"/>
    </location>
</feature>
<dbReference type="EMBL" id="AYCK01016180">
    <property type="status" value="NOT_ANNOTATED_CDS"/>
    <property type="molecule type" value="Genomic_DNA"/>
</dbReference>